<feature type="domain" description="YbhG-like alpha-helical hairpin" evidence="6">
    <location>
        <begin position="82"/>
        <end position="211"/>
    </location>
</feature>
<evidence type="ECO:0000259" key="6">
    <source>
        <dbReference type="Pfam" id="PF25881"/>
    </source>
</evidence>
<evidence type="ECO:0000313" key="9">
    <source>
        <dbReference type="Proteomes" id="UP000579281"/>
    </source>
</evidence>
<dbReference type="PANTHER" id="PTHR32347">
    <property type="entry name" value="EFFLUX SYSTEM COMPONENT YKNX-RELATED"/>
    <property type="match status" value="1"/>
</dbReference>
<organism evidence="8 9">
    <name type="scientific">Anaerosolibacter carboniphilus</name>
    <dbReference type="NCBI Taxonomy" id="1417629"/>
    <lineage>
        <taxon>Bacteria</taxon>
        <taxon>Bacillati</taxon>
        <taxon>Bacillota</taxon>
        <taxon>Clostridia</taxon>
        <taxon>Peptostreptococcales</taxon>
        <taxon>Thermotaleaceae</taxon>
        <taxon>Anaerosolibacter</taxon>
    </lineage>
</organism>
<evidence type="ECO:0000256" key="5">
    <source>
        <dbReference type="SAM" id="SignalP"/>
    </source>
</evidence>
<comment type="subcellular location">
    <subcellularLocation>
        <location evidence="1">Cell envelope</location>
    </subcellularLocation>
</comment>
<sequence length="323" mass="34737">MRKIVPIVLAITLVLSGCSANAVKEVSADLNMTKVDKPVFLMAGKIDTTEKADITSKVSAKVSEIMVDIGSQVSKGDPLIKLDTRDLEAQVKQAEAGVSVAQANLDKLKKGARPEQKSQAEATLESAQKAYENAQNNYDRLNQLFQSGVASKQQIETAETQRIAAETQYKAAKEQLNMLNNGETKETIRVVEAQVDQAQAALEIAQAQLSNGMILSPITGTVSAKNINVGEMASMGTVLVSVVNEATVTVNAYLPPRLKDEVKVGQEVIVKVSEVPEKMYLGEITVIDPVIDAKSRSILVKVSIKDKDSALQPGMFAEIGLKK</sequence>
<dbReference type="Gene3D" id="2.40.50.100">
    <property type="match status" value="1"/>
</dbReference>
<dbReference type="GO" id="GO:0016020">
    <property type="term" value="C:membrane"/>
    <property type="evidence" value="ECO:0007669"/>
    <property type="project" value="InterPro"/>
</dbReference>
<dbReference type="PROSITE" id="PS51257">
    <property type="entry name" value="PROKAR_LIPOPROTEIN"/>
    <property type="match status" value="1"/>
</dbReference>
<evidence type="ECO:0000256" key="2">
    <source>
        <dbReference type="ARBA" id="ARBA00009477"/>
    </source>
</evidence>
<accession>A0A841KVF0</accession>
<dbReference type="AlphaFoldDB" id="A0A841KVF0"/>
<protein>
    <submittedName>
        <fullName evidence="8">Multidrug resistance efflux pump</fullName>
    </submittedName>
</protein>
<proteinExistence type="inferred from homology"/>
<dbReference type="InterPro" id="IPR059052">
    <property type="entry name" value="HH_YbhG-like"/>
</dbReference>
<dbReference type="InterPro" id="IPR058792">
    <property type="entry name" value="Beta-barrel_RND_2"/>
</dbReference>
<dbReference type="GO" id="GO:0030313">
    <property type="term" value="C:cell envelope"/>
    <property type="evidence" value="ECO:0007669"/>
    <property type="project" value="UniProtKB-SubCell"/>
</dbReference>
<evidence type="ECO:0000256" key="3">
    <source>
        <dbReference type="ARBA" id="ARBA00023054"/>
    </source>
</evidence>
<comment type="caution">
    <text evidence="8">The sequence shown here is derived from an EMBL/GenBank/DDBJ whole genome shotgun (WGS) entry which is preliminary data.</text>
</comment>
<evidence type="ECO:0000259" key="7">
    <source>
        <dbReference type="Pfam" id="PF25954"/>
    </source>
</evidence>
<dbReference type="SUPFAM" id="SSF111369">
    <property type="entry name" value="HlyD-like secretion proteins"/>
    <property type="match status" value="2"/>
</dbReference>
<dbReference type="RefSeq" id="WP_184307323.1">
    <property type="nucleotide sequence ID" value="NZ_JACHEN010000001.1"/>
</dbReference>
<keyword evidence="9" id="KW-1185">Reference proteome</keyword>
<dbReference type="Gene3D" id="2.40.30.170">
    <property type="match status" value="1"/>
</dbReference>
<dbReference type="Pfam" id="PF25954">
    <property type="entry name" value="Beta-barrel_RND_2"/>
    <property type="match status" value="1"/>
</dbReference>
<name>A0A841KVF0_9FIRM</name>
<dbReference type="Gene3D" id="1.10.287.470">
    <property type="entry name" value="Helix hairpin bin"/>
    <property type="match status" value="2"/>
</dbReference>
<dbReference type="FunFam" id="2.40.30.170:FF:000010">
    <property type="entry name" value="Efflux RND transporter periplasmic adaptor subunit"/>
    <property type="match status" value="1"/>
</dbReference>
<feature type="domain" description="CusB-like beta-barrel" evidence="7">
    <location>
        <begin position="250"/>
        <end position="322"/>
    </location>
</feature>
<dbReference type="Proteomes" id="UP000579281">
    <property type="component" value="Unassembled WGS sequence"/>
</dbReference>
<evidence type="ECO:0000256" key="4">
    <source>
        <dbReference type="SAM" id="Coils"/>
    </source>
</evidence>
<feature type="coiled-coil region" evidence="4">
    <location>
        <begin position="117"/>
        <end position="208"/>
    </location>
</feature>
<gene>
    <name evidence="8" type="ORF">HNQ80_000238</name>
</gene>
<dbReference type="Pfam" id="PF25881">
    <property type="entry name" value="HH_YBHG"/>
    <property type="match status" value="1"/>
</dbReference>
<dbReference type="InterPro" id="IPR006143">
    <property type="entry name" value="RND_pump_MFP"/>
</dbReference>
<dbReference type="PANTHER" id="PTHR32347:SF23">
    <property type="entry name" value="BLL5650 PROTEIN"/>
    <property type="match status" value="1"/>
</dbReference>
<evidence type="ECO:0000256" key="1">
    <source>
        <dbReference type="ARBA" id="ARBA00004196"/>
    </source>
</evidence>
<comment type="similarity">
    <text evidence="2">Belongs to the membrane fusion protein (MFP) (TC 8.A.1) family.</text>
</comment>
<keyword evidence="3 4" id="KW-0175">Coiled coil</keyword>
<dbReference type="EMBL" id="JACHEN010000001">
    <property type="protein sequence ID" value="MBB6214169.1"/>
    <property type="molecule type" value="Genomic_DNA"/>
</dbReference>
<dbReference type="InterPro" id="IPR050465">
    <property type="entry name" value="UPF0194_transport"/>
</dbReference>
<feature type="chain" id="PRO_5032690911" evidence="5">
    <location>
        <begin position="23"/>
        <end position="323"/>
    </location>
</feature>
<evidence type="ECO:0000313" key="8">
    <source>
        <dbReference type="EMBL" id="MBB6214169.1"/>
    </source>
</evidence>
<reference evidence="8 9" key="1">
    <citation type="submission" date="2020-08" db="EMBL/GenBank/DDBJ databases">
        <title>Genomic Encyclopedia of Type Strains, Phase IV (KMG-IV): sequencing the most valuable type-strain genomes for metagenomic binning, comparative biology and taxonomic classification.</title>
        <authorList>
            <person name="Goeker M."/>
        </authorList>
    </citation>
    <scope>NUCLEOTIDE SEQUENCE [LARGE SCALE GENOMIC DNA]</scope>
    <source>
        <strain evidence="8 9">DSM 103526</strain>
    </source>
</reference>
<keyword evidence="5" id="KW-0732">Signal</keyword>
<dbReference type="GO" id="GO:0022857">
    <property type="term" value="F:transmembrane transporter activity"/>
    <property type="evidence" value="ECO:0007669"/>
    <property type="project" value="InterPro"/>
</dbReference>
<dbReference type="NCBIfam" id="TIGR01730">
    <property type="entry name" value="RND_mfp"/>
    <property type="match status" value="1"/>
</dbReference>
<feature type="signal peptide" evidence="5">
    <location>
        <begin position="1"/>
        <end position="22"/>
    </location>
</feature>